<sequence length="315" mass="35766">MKTASSSSLISQFLLLSFWFSTTLTASILYRMLLTATFFEFPFLIILGLSAICMGGMQLAKVLLVDFTKSWNISIDAKALPASFLLSLTIFIDLFSFYAESTSSKLLQYLMAPIVSIILLKSPGIQRAKIRRNIPVILSILSTVFTYSAIKVVDFSSSGMQFGVLLLFVNVANIFTLRKYLKQNEVSKFLFSHFSFLTAFLFIIELFQHDIHRLVLYINVWQITYFIPIFIGFVICFTLSLVSFCHVITRFDLSTIAVSLNTISACQFIIVNWLYQNVAMKAFYELGFAVNVSAIFAIFVNISVFWIDVKGRKCF</sequence>
<feature type="transmembrane region" description="Helical" evidence="1">
    <location>
        <begin position="159"/>
        <end position="177"/>
    </location>
</feature>
<name>A0A8R1I4Y3_CAEJA</name>
<feature type="transmembrane region" description="Helical" evidence="1">
    <location>
        <begin position="41"/>
        <end position="67"/>
    </location>
</feature>
<reference evidence="3" key="1">
    <citation type="submission" date="2010-08" db="EMBL/GenBank/DDBJ databases">
        <authorList>
            <consortium name="Caenorhabditis japonica Sequencing Consortium"/>
            <person name="Wilson R.K."/>
        </authorList>
    </citation>
    <scope>NUCLEOTIDE SEQUENCE [LARGE SCALE GENOMIC DNA]</scope>
    <source>
        <strain evidence="3">DF5081</strain>
    </source>
</reference>
<dbReference type="AlphaFoldDB" id="A0A8R1I4Y3"/>
<dbReference type="EnsemblMetazoa" id="CJA17115.1">
    <property type="protein sequence ID" value="CJA17115.1"/>
    <property type="gene ID" value="WBGene00136318"/>
</dbReference>
<reference evidence="2" key="2">
    <citation type="submission" date="2022-06" db="UniProtKB">
        <authorList>
            <consortium name="EnsemblMetazoa"/>
        </authorList>
    </citation>
    <scope>IDENTIFICATION</scope>
    <source>
        <strain evidence="2">DF5081</strain>
    </source>
</reference>
<evidence type="ECO:0000256" key="1">
    <source>
        <dbReference type="SAM" id="Phobius"/>
    </source>
</evidence>
<feature type="transmembrane region" description="Helical" evidence="1">
    <location>
        <begin position="134"/>
        <end position="153"/>
    </location>
</feature>
<keyword evidence="1" id="KW-0812">Transmembrane</keyword>
<feature type="transmembrane region" description="Helical" evidence="1">
    <location>
        <begin position="105"/>
        <end position="122"/>
    </location>
</feature>
<dbReference type="Proteomes" id="UP000005237">
    <property type="component" value="Unassembled WGS sequence"/>
</dbReference>
<accession>A0A8R1I4Y3</accession>
<feature type="transmembrane region" description="Helical" evidence="1">
    <location>
        <begin position="189"/>
        <end position="208"/>
    </location>
</feature>
<keyword evidence="1" id="KW-0472">Membrane</keyword>
<feature type="transmembrane region" description="Helical" evidence="1">
    <location>
        <begin position="256"/>
        <end position="275"/>
    </location>
</feature>
<protein>
    <submittedName>
        <fullName evidence="2">Uncharacterized protein</fullName>
    </submittedName>
</protein>
<evidence type="ECO:0000313" key="2">
    <source>
        <dbReference type="EnsemblMetazoa" id="CJA17115.1"/>
    </source>
</evidence>
<keyword evidence="1" id="KW-1133">Transmembrane helix</keyword>
<feature type="transmembrane region" description="Helical" evidence="1">
    <location>
        <begin position="220"/>
        <end position="244"/>
    </location>
</feature>
<evidence type="ECO:0000313" key="3">
    <source>
        <dbReference type="Proteomes" id="UP000005237"/>
    </source>
</evidence>
<feature type="transmembrane region" description="Helical" evidence="1">
    <location>
        <begin position="287"/>
        <end position="307"/>
    </location>
</feature>
<proteinExistence type="predicted"/>
<dbReference type="OMA" id="ATNFEFP"/>
<organism evidence="2 3">
    <name type="scientific">Caenorhabditis japonica</name>
    <dbReference type="NCBI Taxonomy" id="281687"/>
    <lineage>
        <taxon>Eukaryota</taxon>
        <taxon>Metazoa</taxon>
        <taxon>Ecdysozoa</taxon>
        <taxon>Nematoda</taxon>
        <taxon>Chromadorea</taxon>
        <taxon>Rhabditida</taxon>
        <taxon>Rhabditina</taxon>
        <taxon>Rhabditomorpha</taxon>
        <taxon>Rhabditoidea</taxon>
        <taxon>Rhabditidae</taxon>
        <taxon>Peloderinae</taxon>
        <taxon>Caenorhabditis</taxon>
    </lineage>
</organism>
<keyword evidence="3" id="KW-1185">Reference proteome</keyword>
<feature type="transmembrane region" description="Helical" evidence="1">
    <location>
        <begin position="79"/>
        <end position="99"/>
    </location>
</feature>